<dbReference type="InterPro" id="IPR000326">
    <property type="entry name" value="PAP2/HPO"/>
</dbReference>
<evidence type="ECO:0000256" key="3">
    <source>
        <dbReference type="ARBA" id="ARBA00047594"/>
    </source>
</evidence>
<evidence type="ECO:0000256" key="1">
    <source>
        <dbReference type="ARBA" id="ARBA00012374"/>
    </source>
</evidence>
<feature type="domain" description="Nudix hydrolase" evidence="5">
    <location>
        <begin position="53"/>
        <end position="189"/>
    </location>
</feature>
<dbReference type="SUPFAM" id="SSF48317">
    <property type="entry name" value="Acid phosphatase/Vanadium-dependent haloperoxidase"/>
    <property type="match status" value="1"/>
</dbReference>
<dbReference type="Gene3D" id="3.90.79.10">
    <property type="entry name" value="Nucleoside Triphosphate Pyrophosphohydrolase"/>
    <property type="match status" value="1"/>
</dbReference>
<dbReference type="PANTHER" id="PTHR14969:SF13">
    <property type="entry name" value="AT30094P"/>
    <property type="match status" value="1"/>
</dbReference>
<keyword evidence="7" id="KW-1185">Reference proteome</keyword>
<protein>
    <recommendedName>
        <fullName evidence="1">undecaprenyl-diphosphate phosphatase</fullName>
        <ecNumber evidence="1">3.6.1.27</ecNumber>
    </recommendedName>
    <alternativeName>
        <fullName evidence="2">Undecaprenyl pyrophosphate phosphatase</fullName>
    </alternativeName>
</protein>
<feature type="transmembrane region" description="Helical" evidence="4">
    <location>
        <begin position="393"/>
        <end position="409"/>
    </location>
</feature>
<comment type="caution">
    <text evidence="6">The sequence shown here is derived from an EMBL/GenBank/DDBJ whole genome shotgun (WGS) entry which is preliminary data.</text>
</comment>
<organism evidence="6 7">
    <name type="scientific">Photobacterium galatheae</name>
    <dbReference type="NCBI Taxonomy" id="1654360"/>
    <lineage>
        <taxon>Bacteria</taxon>
        <taxon>Pseudomonadati</taxon>
        <taxon>Pseudomonadota</taxon>
        <taxon>Gammaproteobacteria</taxon>
        <taxon>Vibrionales</taxon>
        <taxon>Vibrionaceae</taxon>
        <taxon>Photobacterium</taxon>
    </lineage>
</organism>
<feature type="transmembrane region" description="Helical" evidence="4">
    <location>
        <begin position="444"/>
        <end position="467"/>
    </location>
</feature>
<keyword evidence="4" id="KW-0812">Transmembrane</keyword>
<proteinExistence type="predicted"/>
<gene>
    <name evidence="6" type="ORF">EA58_16490</name>
</gene>
<dbReference type="Gene3D" id="1.20.144.10">
    <property type="entry name" value="Phosphatidic acid phosphatase type 2/haloperoxidase"/>
    <property type="match status" value="1"/>
</dbReference>
<dbReference type="STRING" id="1654360.EA58_16490"/>
<evidence type="ECO:0000256" key="2">
    <source>
        <dbReference type="ARBA" id="ARBA00032707"/>
    </source>
</evidence>
<dbReference type="Proteomes" id="UP000027192">
    <property type="component" value="Unassembled WGS sequence"/>
</dbReference>
<dbReference type="OrthoDB" id="5918940at2"/>
<dbReference type="Pfam" id="PF00293">
    <property type="entry name" value="NUDIX"/>
    <property type="match status" value="1"/>
</dbReference>
<keyword evidence="4" id="KW-0472">Membrane</keyword>
<evidence type="ECO:0000313" key="6">
    <source>
        <dbReference type="EMBL" id="KDM90522.1"/>
    </source>
</evidence>
<dbReference type="GO" id="GO:0050380">
    <property type="term" value="F:undecaprenyl-diphosphatase activity"/>
    <property type="evidence" value="ECO:0007669"/>
    <property type="project" value="UniProtKB-EC"/>
</dbReference>
<keyword evidence="4" id="KW-1133">Transmembrane helix</keyword>
<feature type="transmembrane region" description="Helical" evidence="4">
    <location>
        <begin position="304"/>
        <end position="326"/>
    </location>
</feature>
<feature type="transmembrane region" description="Helical" evidence="4">
    <location>
        <begin position="366"/>
        <end position="384"/>
    </location>
</feature>
<sequence length="507" mass="55940">MIRERDPYPYAPVCFFVLTLFLFGMVLMPRVASATEENTENIPRPVISQPEQPTDLVGAACVIRYGKKMIMVSEVISQKLSIPGGYIDNRDTASLTAQREAKEETGLDVDVVQLLQYRDRAAIFACVAKQPILVADRSDSYQRHKVASWQAQHFGSEIKNVYLMSPLTLAEGEYRYPGDMIYLYQWMQATPESEVVFFSDIRSQANGLHQAELPVIQKFQAWGKALPDTARVMFDSLMWLFNLPGEYWFVFLLIVVVASLLGPGAMLQLVAAAIVTILLSTWLKNVLHSPRPFYLIPDLQNGEAYGYGFPSGHTLLATVIWGMLWLKFCVGKSWHHGKVGLLTLSILVLGQATARVWYGVHFISDTLAAMLIGVLLLVSFSRLITPETIRGKSIWLGITVLTGVAAGLTQLPQHTYLFAISLGVFLSLDALPKRSLNLSVIRHFCVAICLLLGAGGIAYFSAVLANACSVSPIILSLRAAGAFLLALWVVAGSSIMLRLLAEPESKP</sequence>
<dbReference type="AlphaFoldDB" id="A0A066RS42"/>
<dbReference type="InterPro" id="IPR036938">
    <property type="entry name" value="PAP2/HPO_sf"/>
</dbReference>
<comment type="catalytic activity">
    <reaction evidence="3">
        <text>di-trans,octa-cis-undecaprenyl diphosphate + H2O = di-trans,octa-cis-undecaprenyl phosphate + phosphate + H(+)</text>
        <dbReference type="Rhea" id="RHEA:28094"/>
        <dbReference type="ChEBI" id="CHEBI:15377"/>
        <dbReference type="ChEBI" id="CHEBI:15378"/>
        <dbReference type="ChEBI" id="CHEBI:43474"/>
        <dbReference type="ChEBI" id="CHEBI:58405"/>
        <dbReference type="ChEBI" id="CHEBI:60392"/>
        <dbReference type="EC" id="3.6.1.27"/>
    </reaction>
</comment>
<dbReference type="PROSITE" id="PS51462">
    <property type="entry name" value="NUDIX"/>
    <property type="match status" value="1"/>
</dbReference>
<reference evidence="6 7" key="1">
    <citation type="submission" date="2014-04" db="EMBL/GenBank/DDBJ databases">
        <title>Draft genome sequence of Photobacterium halotolerans S2753: a solonamide, ngercheumicin and holomycin producer.</title>
        <authorList>
            <person name="Machado H.R."/>
            <person name="Gram L."/>
        </authorList>
    </citation>
    <scope>NUCLEOTIDE SEQUENCE [LARGE SCALE GENOMIC DNA]</scope>
    <source>
        <strain evidence="6 7">S2753</strain>
    </source>
</reference>
<dbReference type="Pfam" id="PF01569">
    <property type="entry name" value="PAP2"/>
    <property type="match status" value="1"/>
</dbReference>
<dbReference type="InterPro" id="IPR015797">
    <property type="entry name" value="NUDIX_hydrolase-like_dom_sf"/>
</dbReference>
<dbReference type="SUPFAM" id="SSF55811">
    <property type="entry name" value="Nudix"/>
    <property type="match status" value="1"/>
</dbReference>
<name>A0A066RS42_9GAMM</name>
<accession>A0A066RS42</accession>
<dbReference type="EMBL" id="JMIB01000031">
    <property type="protein sequence ID" value="KDM90522.1"/>
    <property type="molecule type" value="Genomic_DNA"/>
</dbReference>
<dbReference type="SMART" id="SM00014">
    <property type="entry name" value="acidPPc"/>
    <property type="match status" value="1"/>
</dbReference>
<dbReference type="InterPro" id="IPR000086">
    <property type="entry name" value="NUDIX_hydrolase_dom"/>
</dbReference>
<evidence type="ECO:0000256" key="4">
    <source>
        <dbReference type="SAM" id="Phobius"/>
    </source>
</evidence>
<evidence type="ECO:0000313" key="7">
    <source>
        <dbReference type="Proteomes" id="UP000027192"/>
    </source>
</evidence>
<feature type="transmembrane region" description="Helical" evidence="4">
    <location>
        <begin position="479"/>
        <end position="501"/>
    </location>
</feature>
<feature type="transmembrane region" description="Helical" evidence="4">
    <location>
        <begin position="265"/>
        <end position="284"/>
    </location>
</feature>
<evidence type="ECO:0000259" key="5">
    <source>
        <dbReference type="PROSITE" id="PS51462"/>
    </source>
</evidence>
<dbReference type="EC" id="3.6.1.27" evidence="1"/>
<dbReference type="RefSeq" id="WP_051642145.1">
    <property type="nucleotide sequence ID" value="NZ_JAGSGC010000002.1"/>
</dbReference>
<dbReference type="PANTHER" id="PTHR14969">
    <property type="entry name" value="SPHINGOSINE-1-PHOSPHATE PHOSPHOHYDROLASE"/>
    <property type="match status" value="1"/>
</dbReference>
<feature type="transmembrane region" description="Helical" evidence="4">
    <location>
        <begin position="237"/>
        <end position="258"/>
    </location>
</feature>